<sequence length="185" mass="19092">MVTEGAARVGGEGADLSISKESLKQLTDGLNAAIGELKSAGASATESVMGSGFEGMSLTNKEAGHGGLADDFEGFCENWEWGVRGLVFDANAIAAGLGLSAGMLYAEDQYWQGTFKYAANAANPGADPGLSQQEVAEQDWGEILTPDGPDWSAESQVKAGQEIRDSWANPEGTTKSMQPPAGGDG</sequence>
<feature type="region of interest" description="Disordered" evidence="1">
    <location>
        <begin position="142"/>
        <end position="185"/>
    </location>
</feature>
<gene>
    <name evidence="2" type="ORF">DVA86_34305</name>
</gene>
<dbReference type="EMBL" id="CP031320">
    <property type="protein sequence ID" value="AXK36858.1"/>
    <property type="molecule type" value="Genomic_DNA"/>
</dbReference>
<protein>
    <submittedName>
        <fullName evidence="2">Uncharacterized protein</fullName>
    </submittedName>
</protein>
<dbReference type="Proteomes" id="UP000254425">
    <property type="component" value="Chromosome"/>
</dbReference>
<name>A0A345XYZ2_9ACTN</name>
<reference evidence="2 3" key="1">
    <citation type="submission" date="2018-07" db="EMBL/GenBank/DDBJ databases">
        <title>Draft genome of the type strain Streptomyces armeniacus ATCC 15676.</title>
        <authorList>
            <person name="Labana P."/>
            <person name="Gosse J.T."/>
            <person name="Boddy C.N."/>
        </authorList>
    </citation>
    <scope>NUCLEOTIDE SEQUENCE [LARGE SCALE GENOMIC DNA]</scope>
    <source>
        <strain evidence="2 3">ATCC 15676</strain>
    </source>
</reference>
<evidence type="ECO:0000256" key="1">
    <source>
        <dbReference type="SAM" id="MobiDB-lite"/>
    </source>
</evidence>
<keyword evidence="3" id="KW-1185">Reference proteome</keyword>
<accession>A0A345XYZ2</accession>
<organism evidence="2 3">
    <name type="scientific">Streptomyces armeniacus</name>
    <dbReference type="NCBI Taxonomy" id="83291"/>
    <lineage>
        <taxon>Bacteria</taxon>
        <taxon>Bacillati</taxon>
        <taxon>Actinomycetota</taxon>
        <taxon>Actinomycetes</taxon>
        <taxon>Kitasatosporales</taxon>
        <taxon>Streptomycetaceae</taxon>
        <taxon>Streptomyces</taxon>
    </lineage>
</organism>
<dbReference type="AlphaFoldDB" id="A0A345XYZ2"/>
<evidence type="ECO:0000313" key="2">
    <source>
        <dbReference type="EMBL" id="AXK36858.1"/>
    </source>
</evidence>
<dbReference type="KEGG" id="sarm:DVA86_34305"/>
<evidence type="ECO:0000313" key="3">
    <source>
        <dbReference type="Proteomes" id="UP000254425"/>
    </source>
</evidence>
<proteinExistence type="predicted"/>